<feature type="transmembrane region" description="Helical" evidence="1">
    <location>
        <begin position="536"/>
        <end position="555"/>
    </location>
</feature>
<evidence type="ECO:0000313" key="3">
    <source>
        <dbReference type="Proteomes" id="UP000037035"/>
    </source>
</evidence>
<protein>
    <submittedName>
        <fullName evidence="2">Uncharacterized protein</fullName>
    </submittedName>
</protein>
<dbReference type="VEuPathDB" id="FungiDB:VP01_2493g2"/>
<comment type="caution">
    <text evidence="2">The sequence shown here is derived from an EMBL/GenBank/DDBJ whole genome shotgun (WGS) entry which is preliminary data.</text>
</comment>
<feature type="transmembrane region" description="Helical" evidence="1">
    <location>
        <begin position="165"/>
        <end position="188"/>
    </location>
</feature>
<keyword evidence="1" id="KW-1133">Transmembrane helix</keyword>
<reference evidence="2 3" key="1">
    <citation type="submission" date="2015-08" db="EMBL/GenBank/DDBJ databases">
        <title>Next Generation Sequencing and Analysis of the Genome of Puccinia sorghi L Schw, the Causal Agent of Maize Common Rust.</title>
        <authorList>
            <person name="Rochi L."/>
            <person name="Burguener G."/>
            <person name="Darino M."/>
            <person name="Turjanski A."/>
            <person name="Kreff E."/>
            <person name="Dieguez M.J."/>
            <person name="Sacco F."/>
        </authorList>
    </citation>
    <scope>NUCLEOTIDE SEQUENCE [LARGE SCALE GENOMIC DNA]</scope>
    <source>
        <strain evidence="2 3">RO10H11247</strain>
    </source>
</reference>
<dbReference type="EMBL" id="LAVV01007384">
    <property type="protein sequence ID" value="KNZ56119.1"/>
    <property type="molecule type" value="Genomic_DNA"/>
</dbReference>
<keyword evidence="1" id="KW-0472">Membrane</keyword>
<keyword evidence="3" id="KW-1185">Reference proteome</keyword>
<gene>
    <name evidence="2" type="ORF">VP01_2493g2</name>
</gene>
<evidence type="ECO:0000256" key="1">
    <source>
        <dbReference type="SAM" id="Phobius"/>
    </source>
</evidence>
<feature type="transmembrane region" description="Helical" evidence="1">
    <location>
        <begin position="208"/>
        <end position="229"/>
    </location>
</feature>
<proteinExistence type="predicted"/>
<accession>A0A0L6V5Y0</accession>
<organism evidence="2 3">
    <name type="scientific">Puccinia sorghi</name>
    <dbReference type="NCBI Taxonomy" id="27349"/>
    <lineage>
        <taxon>Eukaryota</taxon>
        <taxon>Fungi</taxon>
        <taxon>Dikarya</taxon>
        <taxon>Basidiomycota</taxon>
        <taxon>Pucciniomycotina</taxon>
        <taxon>Pucciniomycetes</taxon>
        <taxon>Pucciniales</taxon>
        <taxon>Pucciniaceae</taxon>
        <taxon>Puccinia</taxon>
    </lineage>
</organism>
<dbReference type="AlphaFoldDB" id="A0A0L6V5Y0"/>
<sequence>MKSILSLVLPIFASSPFVLFFSPIVFFFISLLPTCCRRRRRSSWIFFLSWVRVCSSFVPHQLRSFSFTLFSRHPSLPSLSRPPSSHRFLHFLTSPDVCVCLHFFSTTSLLVLKQLAPHFMAHIHAPRRLFVRYVGCAHLFFSHHHHQTGCSSRASVRINVSTRRLFVVLDVMGSICSNMMMILTYQGGYFLKGRREPLLCRGKREDNVHFPKVFLLPFPCFFFFFFFFLRKSELWDVGKTLMEMSFLWKEKHPKKSFLDANTYPSGGCIDPVKNLQTLQIVHMTSMPGLHTNTSRYTEAGPIINYLFKKKCKAFQRYLKMSFEFCCDISGTYKQKLVKDMRVVLSCSEPCFPPTSTQPTEWPCPIHKIQGSWSIMFSLVVLWVVQEVSVLFSGVVGSPGMWLVQADPRKLSLNFHGLKSPLQGDLGRFLQNKNKIQIKTKRVGVVNPTFLFGLVADNGPLFLCHHQKAALAVHCMKNLTKGWPNPPLAFSKIRLARLAAQCLEAWLVAATPKSLWRISFWIYDANLTGNFMKEKKVQVFSLQFLIFFFFMCNMFSGSKEPCRQGSAHSHLQKQWCRFSTGDDKGPFINRILICFFFGFFFFFFVIALCVLEIGKTFFKKRDRGGSKKKKVEMKITGVWLGTINNCQPYCQLVYLWGSLAKFFTGYKKFKLVGLLIHTSVITYTLTTSKTTCSNACMIKPRFDAQSLCKLHNDCAKTSLYANMWPLSKFLCILQPYKYSLTVEKSLTVFTEAVIISYLLITVNPSLQILPNLFIKPHSTTQYFPTPENNIEGATQSICKSIYIFKLLIHCKKILESLKLWVQIPLRPIKDHNIFYDHMLFSKHIYVFRINYKYGNPWKIQRFTCISLIIFHNKSKYLQITWNDQFTDIQCASKLNITIYLKYLIALELPKVRKIYLIALEIPKVVEISHFTKQYLREHLSPIFRSLLPDYY</sequence>
<evidence type="ECO:0000313" key="2">
    <source>
        <dbReference type="EMBL" id="KNZ56119.1"/>
    </source>
</evidence>
<dbReference type="Proteomes" id="UP000037035">
    <property type="component" value="Unassembled WGS sequence"/>
</dbReference>
<feature type="transmembrane region" description="Helical" evidence="1">
    <location>
        <begin position="586"/>
        <end position="610"/>
    </location>
</feature>
<feature type="transmembrane region" description="Helical" evidence="1">
    <location>
        <begin position="6"/>
        <end position="32"/>
    </location>
</feature>
<name>A0A0L6V5Y0_9BASI</name>
<keyword evidence="1" id="KW-0812">Transmembrane</keyword>